<keyword evidence="2" id="KW-1185">Reference proteome</keyword>
<accession>A0A127JVH8</accession>
<protein>
    <submittedName>
        <fullName evidence="1">Uncharacterized protein</fullName>
    </submittedName>
</protein>
<evidence type="ECO:0000313" key="1">
    <source>
        <dbReference type="EMBL" id="AMO23924.1"/>
    </source>
</evidence>
<evidence type="ECO:0000313" key="2">
    <source>
        <dbReference type="Proteomes" id="UP000070433"/>
    </source>
</evidence>
<sequence length="61" mass="7017">MLSGVAKESKQARRHFLILGKPLRMFFPYRQCAIEATTTLRVKRAATMFFEILGHEGLHLV</sequence>
<organism evidence="1 2">
    <name type="scientific">Ramlibacter tataouinensis</name>
    <dbReference type="NCBI Taxonomy" id="94132"/>
    <lineage>
        <taxon>Bacteria</taxon>
        <taxon>Pseudomonadati</taxon>
        <taxon>Pseudomonadota</taxon>
        <taxon>Betaproteobacteria</taxon>
        <taxon>Burkholderiales</taxon>
        <taxon>Comamonadaceae</taxon>
        <taxon>Ramlibacter</taxon>
    </lineage>
</organism>
<gene>
    <name evidence="1" type="ORF">UC35_14955</name>
</gene>
<dbReference type="EMBL" id="CP010951">
    <property type="protein sequence ID" value="AMO23924.1"/>
    <property type="molecule type" value="Genomic_DNA"/>
</dbReference>
<proteinExistence type="predicted"/>
<name>A0A127JVH8_9BURK</name>
<dbReference type="Proteomes" id="UP000070433">
    <property type="component" value="Chromosome"/>
</dbReference>
<dbReference type="AlphaFoldDB" id="A0A127JVH8"/>
<reference evidence="1 2" key="1">
    <citation type="journal article" date="2014" name="Int. J. Syst. Evol. Microbiol.">
        <title>Ramlibacter solisilvae sp. nov., isolated from forest soil, and emended description of the genus Ramlibacter.</title>
        <authorList>
            <person name="Lee H.J."/>
            <person name="Lee S.H."/>
            <person name="Lee S.S."/>
            <person name="Lee J.S."/>
            <person name="Kim Y."/>
            <person name="Kim S.C."/>
            <person name="Jeon C.O."/>
        </authorList>
    </citation>
    <scope>NUCLEOTIDE SEQUENCE [LARGE SCALE GENOMIC DNA]</scope>
    <source>
        <strain evidence="1 2">5-10</strain>
    </source>
</reference>